<feature type="signal peptide" evidence="6">
    <location>
        <begin position="1"/>
        <end position="20"/>
    </location>
</feature>
<dbReference type="Proteomes" id="UP000198418">
    <property type="component" value="Unassembled WGS sequence"/>
</dbReference>
<evidence type="ECO:0000313" key="9">
    <source>
        <dbReference type="Proteomes" id="UP000198418"/>
    </source>
</evidence>
<dbReference type="PANTHER" id="PTHR30124">
    <property type="entry name" value="MEMBRANE-BOUND LYTIC MUREIN TRANSGLYCOSYLASE A"/>
    <property type="match status" value="1"/>
</dbReference>
<dbReference type="PROSITE" id="PS51257">
    <property type="entry name" value="PROKAR_LIPOPROTEIN"/>
    <property type="match status" value="1"/>
</dbReference>
<dbReference type="Gene3D" id="2.40.240.50">
    <property type="entry name" value="Barwin-like endoglucanases"/>
    <property type="match status" value="1"/>
</dbReference>
<dbReference type="InterPro" id="IPR026044">
    <property type="entry name" value="MltA"/>
</dbReference>
<protein>
    <recommendedName>
        <fullName evidence="2">peptidoglycan lytic exotransglycosylase</fullName>
        <ecNumber evidence="2">4.2.2.n1</ecNumber>
    </recommendedName>
    <alternativeName>
        <fullName evidence="5">Murein hydrolase A</fullName>
    </alternativeName>
</protein>
<dbReference type="GO" id="GO:0008933">
    <property type="term" value="F:peptidoglycan lytic transglycosylase activity"/>
    <property type="evidence" value="ECO:0007669"/>
    <property type="project" value="TreeGrafter"/>
</dbReference>
<dbReference type="GO" id="GO:0009254">
    <property type="term" value="P:peptidoglycan turnover"/>
    <property type="evidence" value="ECO:0007669"/>
    <property type="project" value="InterPro"/>
</dbReference>
<dbReference type="Gene3D" id="2.40.40.10">
    <property type="entry name" value="RlpA-like domain"/>
    <property type="match status" value="1"/>
</dbReference>
<dbReference type="GO" id="GO:0004553">
    <property type="term" value="F:hydrolase activity, hydrolyzing O-glycosyl compounds"/>
    <property type="evidence" value="ECO:0007669"/>
    <property type="project" value="InterPro"/>
</dbReference>
<evidence type="ECO:0000256" key="2">
    <source>
        <dbReference type="ARBA" id="ARBA00012587"/>
    </source>
</evidence>
<dbReference type="RefSeq" id="WP_088519798.1">
    <property type="nucleotide sequence ID" value="NZ_FYDG01000002.1"/>
</dbReference>
<feature type="domain" description="Lytic transglycosylase MltA" evidence="7">
    <location>
        <begin position="115"/>
        <end position="271"/>
    </location>
</feature>
<keyword evidence="6" id="KW-0732">Signal</keyword>
<name>A0A212R0W5_RHOAC</name>
<dbReference type="OrthoDB" id="9783686at2"/>
<dbReference type="CDD" id="cd14668">
    <property type="entry name" value="mlta_B"/>
    <property type="match status" value="1"/>
</dbReference>
<proteinExistence type="predicted"/>
<feature type="chain" id="PRO_5012510385" description="peptidoglycan lytic exotransglycosylase" evidence="6">
    <location>
        <begin position="21"/>
        <end position="373"/>
    </location>
</feature>
<dbReference type="SMART" id="SM00925">
    <property type="entry name" value="MltA"/>
    <property type="match status" value="1"/>
</dbReference>
<evidence type="ECO:0000259" key="7">
    <source>
        <dbReference type="SMART" id="SM00925"/>
    </source>
</evidence>
<keyword evidence="4" id="KW-0961">Cell wall biogenesis/degradation</keyword>
<comment type="catalytic activity">
    <reaction evidence="1">
        <text>Exolytic cleavage of the (1-&gt;4)-beta-glycosidic linkage between N-acetylmuramic acid (MurNAc) and N-acetylglucosamine (GlcNAc) residues in peptidoglycan, from either the reducing or the non-reducing ends of the peptidoglycan chains, with concomitant formation of a 1,6-anhydrobond in the MurNAc residue.</text>
        <dbReference type="EC" id="4.2.2.n1"/>
    </reaction>
</comment>
<sequence length="373" mass="40390">MIFSRAIAFAALFAGFGASACPCVAEGRGYALEPAAWSDLPGDERPGEALALWRKTCRKVPVAPNLPELSAPAWRKACSAAQAGAADVFRRHFQPYRVVPDTAPDSFFTGYYQPEIPGSLTQSREYPTPVYGRPPDLVATSQLPGLTAARRGNGGLEPYPDRAAIEDGALDAVRGLRKLVYLRDRADLFLAQVQGSARVRLPDGRVYRLGFAGRNGQPYTALARILVQRGVATPAEMTMPRLIAWLRAHGLQKGEEGDELLRQNRSFVFFEGAIDRDAKQPEGASGAALTPLRSIAVDKAMWPYGLPFLIDAALPWRGDAPEPFRRVMIAQDTGAAIVGPGRADIYFGLGDAAGLRAGALRHHGQLYLLLPKE</sequence>
<dbReference type="Pfam" id="PF06725">
    <property type="entry name" value="3D"/>
    <property type="match status" value="1"/>
</dbReference>
<dbReference type="InterPro" id="IPR036908">
    <property type="entry name" value="RlpA-like_sf"/>
</dbReference>
<evidence type="ECO:0000256" key="6">
    <source>
        <dbReference type="SAM" id="SignalP"/>
    </source>
</evidence>
<evidence type="ECO:0000313" key="8">
    <source>
        <dbReference type="EMBL" id="SNB65629.1"/>
    </source>
</evidence>
<keyword evidence="9" id="KW-1185">Reference proteome</keyword>
<dbReference type="PANTHER" id="PTHR30124:SF0">
    <property type="entry name" value="MEMBRANE-BOUND LYTIC MUREIN TRANSGLYCOSYLASE A"/>
    <property type="match status" value="1"/>
</dbReference>
<dbReference type="SUPFAM" id="SSF50685">
    <property type="entry name" value="Barwin-like endoglucanases"/>
    <property type="match status" value="1"/>
</dbReference>
<evidence type="ECO:0000256" key="4">
    <source>
        <dbReference type="ARBA" id="ARBA00023316"/>
    </source>
</evidence>
<keyword evidence="3" id="KW-0456">Lyase</keyword>
<dbReference type="InterPro" id="IPR010611">
    <property type="entry name" value="3D_dom"/>
</dbReference>
<dbReference type="EMBL" id="FYDG01000002">
    <property type="protein sequence ID" value="SNB65629.1"/>
    <property type="molecule type" value="Genomic_DNA"/>
</dbReference>
<dbReference type="EC" id="4.2.2.n1" evidence="2"/>
<dbReference type="Pfam" id="PF03562">
    <property type="entry name" value="MltA"/>
    <property type="match status" value="1"/>
</dbReference>
<dbReference type="GO" id="GO:0009253">
    <property type="term" value="P:peptidoglycan catabolic process"/>
    <property type="evidence" value="ECO:0007669"/>
    <property type="project" value="TreeGrafter"/>
</dbReference>
<dbReference type="InterPro" id="IPR005300">
    <property type="entry name" value="MltA_B"/>
</dbReference>
<evidence type="ECO:0000256" key="3">
    <source>
        <dbReference type="ARBA" id="ARBA00023239"/>
    </source>
</evidence>
<organism evidence="8 9">
    <name type="scientific">Rhodoblastus acidophilus</name>
    <name type="common">Rhodopseudomonas acidophila</name>
    <dbReference type="NCBI Taxonomy" id="1074"/>
    <lineage>
        <taxon>Bacteria</taxon>
        <taxon>Pseudomonadati</taxon>
        <taxon>Pseudomonadota</taxon>
        <taxon>Alphaproteobacteria</taxon>
        <taxon>Hyphomicrobiales</taxon>
        <taxon>Rhodoblastaceae</taxon>
        <taxon>Rhodoblastus</taxon>
    </lineage>
</organism>
<dbReference type="AlphaFoldDB" id="A0A212R0W5"/>
<evidence type="ECO:0000256" key="5">
    <source>
        <dbReference type="ARBA" id="ARBA00030918"/>
    </source>
</evidence>
<dbReference type="GO" id="GO:0071555">
    <property type="term" value="P:cell wall organization"/>
    <property type="evidence" value="ECO:0007669"/>
    <property type="project" value="UniProtKB-KW"/>
</dbReference>
<dbReference type="GO" id="GO:0019867">
    <property type="term" value="C:outer membrane"/>
    <property type="evidence" value="ECO:0007669"/>
    <property type="project" value="InterPro"/>
</dbReference>
<gene>
    <name evidence="8" type="ORF">SAMN06265338_102272</name>
</gene>
<accession>A0A212R0W5</accession>
<reference evidence="9" key="1">
    <citation type="submission" date="2017-06" db="EMBL/GenBank/DDBJ databases">
        <authorList>
            <person name="Varghese N."/>
            <person name="Submissions S."/>
        </authorList>
    </citation>
    <scope>NUCLEOTIDE SEQUENCE [LARGE SCALE GENOMIC DNA]</scope>
    <source>
        <strain evidence="9">DSM 137</strain>
    </source>
</reference>
<dbReference type="CDD" id="cd14485">
    <property type="entry name" value="mltA_like_LT_A"/>
    <property type="match status" value="1"/>
</dbReference>
<evidence type="ECO:0000256" key="1">
    <source>
        <dbReference type="ARBA" id="ARBA00001420"/>
    </source>
</evidence>